<accession>A0AAV9PWU3</accession>
<evidence type="ECO:0000313" key="2">
    <source>
        <dbReference type="Proteomes" id="UP001345827"/>
    </source>
</evidence>
<name>A0AAV9PWU3_9PEZI</name>
<dbReference type="EMBL" id="JAXLQG010000021">
    <property type="protein sequence ID" value="KAK5529810.1"/>
    <property type="molecule type" value="Genomic_DNA"/>
</dbReference>
<dbReference type="Proteomes" id="UP001345827">
    <property type="component" value="Unassembled WGS sequence"/>
</dbReference>
<comment type="caution">
    <text evidence="1">The sequence shown here is derived from an EMBL/GenBank/DDBJ whole genome shotgun (WGS) entry which is preliminary data.</text>
</comment>
<proteinExistence type="predicted"/>
<gene>
    <name evidence="1" type="ORF">LTR25_009590</name>
</gene>
<dbReference type="AlphaFoldDB" id="A0AAV9PWU3"/>
<evidence type="ECO:0000313" key="1">
    <source>
        <dbReference type="EMBL" id="KAK5529810.1"/>
    </source>
</evidence>
<sequence length="202" mass="23717">MLPTSPTFQREQTSSMQPLETYIQWELKSDGLPRAQVKPDMFRRFYIVAGLDTVKECWVQILREGDRMDRFLHAMEMIPWVTTSRQFFLHRIRGLLYGWLIQYPGDRRTKWEITPICYTGPVMLKIKDNRLDKDGMWQTGSLGTWIVNKEGHGITGFNEDPAGTITFDIKDILKEPDGELMCMLEWDIHPWCTFYQTPACCN</sequence>
<organism evidence="1 2">
    <name type="scientific">Vermiconidia calcicola</name>
    <dbReference type="NCBI Taxonomy" id="1690605"/>
    <lineage>
        <taxon>Eukaryota</taxon>
        <taxon>Fungi</taxon>
        <taxon>Dikarya</taxon>
        <taxon>Ascomycota</taxon>
        <taxon>Pezizomycotina</taxon>
        <taxon>Dothideomycetes</taxon>
        <taxon>Dothideomycetidae</taxon>
        <taxon>Mycosphaerellales</taxon>
        <taxon>Extremaceae</taxon>
        <taxon>Vermiconidia</taxon>
    </lineage>
</organism>
<keyword evidence="2" id="KW-1185">Reference proteome</keyword>
<reference evidence="1 2" key="1">
    <citation type="submission" date="2023-06" db="EMBL/GenBank/DDBJ databases">
        <title>Black Yeasts Isolated from many extreme environments.</title>
        <authorList>
            <person name="Coleine C."/>
            <person name="Stajich J.E."/>
            <person name="Selbmann L."/>
        </authorList>
    </citation>
    <scope>NUCLEOTIDE SEQUENCE [LARGE SCALE GENOMIC DNA]</scope>
    <source>
        <strain evidence="1 2">CCFEE 5887</strain>
    </source>
</reference>
<protein>
    <submittedName>
        <fullName evidence="1">Uncharacterized protein</fullName>
    </submittedName>
</protein>